<organism evidence="1 2">
    <name type="scientific">Aliiglaciecola lipolytica E3</name>
    <dbReference type="NCBI Taxonomy" id="1127673"/>
    <lineage>
        <taxon>Bacteria</taxon>
        <taxon>Pseudomonadati</taxon>
        <taxon>Pseudomonadota</taxon>
        <taxon>Gammaproteobacteria</taxon>
        <taxon>Alteromonadales</taxon>
        <taxon>Alteromonadaceae</taxon>
        <taxon>Aliiglaciecola</taxon>
    </lineage>
</organism>
<reference evidence="1 2" key="1">
    <citation type="journal article" date="2017" name="Antonie Van Leeuwenhoek">
        <title>Rhizobium rhizosphaerae sp. nov., a novel species isolated from rice rhizosphere.</title>
        <authorList>
            <person name="Zhao J.J."/>
            <person name="Zhang J."/>
            <person name="Zhang R.J."/>
            <person name="Zhang C.W."/>
            <person name="Yin H.Q."/>
            <person name="Zhang X.X."/>
        </authorList>
    </citation>
    <scope>NUCLEOTIDE SEQUENCE [LARGE SCALE GENOMIC DNA]</scope>
    <source>
        <strain evidence="1 2">E3</strain>
    </source>
</reference>
<comment type="caution">
    <text evidence="1">The sequence shown here is derived from an EMBL/GenBank/DDBJ whole genome shotgun (WGS) entry which is preliminary data.</text>
</comment>
<proteinExistence type="predicted"/>
<sequence>MIKKMIANSIIFTNSVDVSVFSLLMLSMQRLTCLLGTKK</sequence>
<protein>
    <submittedName>
        <fullName evidence="1">Uncharacterized protein</fullName>
    </submittedName>
</protein>
<keyword evidence="2" id="KW-1185">Reference proteome</keyword>
<dbReference type="Proteomes" id="UP000006334">
    <property type="component" value="Unassembled WGS sequence"/>
</dbReference>
<dbReference type="EMBL" id="BAEN01000036">
    <property type="protein sequence ID" value="GAC14427.1"/>
    <property type="molecule type" value="Genomic_DNA"/>
</dbReference>
<dbReference type="AlphaFoldDB" id="K6Y897"/>
<accession>K6Y897</accession>
<name>K6Y897_9ALTE</name>
<gene>
    <name evidence="1" type="ORF">GLIP_1798</name>
</gene>
<evidence type="ECO:0000313" key="1">
    <source>
        <dbReference type="EMBL" id="GAC14427.1"/>
    </source>
</evidence>
<evidence type="ECO:0000313" key="2">
    <source>
        <dbReference type="Proteomes" id="UP000006334"/>
    </source>
</evidence>